<keyword evidence="11" id="KW-0539">Nucleus</keyword>
<dbReference type="Proteomes" id="UP001642520">
    <property type="component" value="Unassembled WGS sequence"/>
</dbReference>
<keyword evidence="5" id="KW-0255">Endonuclease</keyword>
<evidence type="ECO:0000313" key="15">
    <source>
        <dbReference type="Proteomes" id="UP001642520"/>
    </source>
</evidence>
<keyword evidence="12" id="KW-0469">Meiosis</keyword>
<comment type="subcellular location">
    <subcellularLocation>
        <location evidence="2">Nucleus</location>
    </subcellularLocation>
</comment>
<evidence type="ECO:0000256" key="12">
    <source>
        <dbReference type="ARBA" id="ARBA00023254"/>
    </source>
</evidence>
<keyword evidence="7" id="KW-0378">Hydrolase</keyword>
<dbReference type="EMBL" id="CAXAJV020001288">
    <property type="protein sequence ID" value="CAL7938448.1"/>
    <property type="molecule type" value="Genomic_DNA"/>
</dbReference>
<evidence type="ECO:0000256" key="1">
    <source>
        <dbReference type="ARBA" id="ARBA00001946"/>
    </source>
</evidence>
<gene>
    <name evidence="14" type="ORF">XYLVIOL_LOCUS3290</name>
</gene>
<evidence type="ECO:0000256" key="13">
    <source>
        <dbReference type="SAM" id="MobiDB-lite"/>
    </source>
</evidence>
<feature type="region of interest" description="Disordered" evidence="13">
    <location>
        <begin position="15"/>
        <end position="40"/>
    </location>
</feature>
<evidence type="ECO:0000256" key="3">
    <source>
        <dbReference type="ARBA" id="ARBA00022722"/>
    </source>
</evidence>
<evidence type="ECO:0000256" key="11">
    <source>
        <dbReference type="ARBA" id="ARBA00023242"/>
    </source>
</evidence>
<reference evidence="14 15" key="1">
    <citation type="submission" date="2024-08" db="EMBL/GenBank/DDBJ databases">
        <authorList>
            <person name="Will J Nash"/>
            <person name="Angela Man"/>
            <person name="Seanna McTaggart"/>
            <person name="Kendall Baker"/>
            <person name="Tom Barker"/>
            <person name="Leah Catchpole"/>
            <person name="Alex Durrant"/>
            <person name="Karim Gharbi"/>
            <person name="Naomi Irish"/>
            <person name="Gemy Kaithakottil"/>
            <person name="Debby Ku"/>
            <person name="Aaliyah Providence"/>
            <person name="Felix Shaw"/>
            <person name="David Swarbreck"/>
            <person name="Chris Watkins"/>
            <person name="Ann M. McCartney"/>
            <person name="Giulio Formenti"/>
            <person name="Alice Mouton"/>
            <person name="Noel Vella"/>
            <person name="Bjorn M von Reumont"/>
            <person name="Adriana Vella"/>
            <person name="Wilfried Haerty"/>
        </authorList>
    </citation>
    <scope>NUCLEOTIDE SEQUENCE [LARGE SCALE GENOMIC DNA]</scope>
</reference>
<comment type="cofactor">
    <cofactor evidence="1">
        <name>Mg(2+)</name>
        <dbReference type="ChEBI" id="CHEBI:18420"/>
    </cofactor>
</comment>
<evidence type="ECO:0000313" key="14">
    <source>
        <dbReference type="EMBL" id="CAL7938448.1"/>
    </source>
</evidence>
<dbReference type="InterPro" id="IPR042530">
    <property type="entry name" value="EME1/EME2_C"/>
</dbReference>
<evidence type="ECO:0000256" key="7">
    <source>
        <dbReference type="ARBA" id="ARBA00022801"/>
    </source>
</evidence>
<keyword evidence="6" id="KW-0227">DNA damage</keyword>
<comment type="caution">
    <text evidence="14">The sequence shown here is derived from an EMBL/GenBank/DDBJ whole genome shotgun (WGS) entry which is preliminary data.</text>
</comment>
<evidence type="ECO:0000256" key="9">
    <source>
        <dbReference type="ARBA" id="ARBA00023172"/>
    </source>
</evidence>
<keyword evidence="10" id="KW-0234">DNA repair</keyword>
<keyword evidence="9" id="KW-0233">DNA recombination</keyword>
<evidence type="ECO:0000256" key="5">
    <source>
        <dbReference type="ARBA" id="ARBA00022759"/>
    </source>
</evidence>
<evidence type="ECO:0000256" key="6">
    <source>
        <dbReference type="ARBA" id="ARBA00022763"/>
    </source>
</evidence>
<dbReference type="InterPro" id="IPR047524">
    <property type="entry name" value="XPF_nuclease_EME1_plant/arthr"/>
</dbReference>
<dbReference type="Pfam" id="PF21292">
    <property type="entry name" value="EME1-MUS81_C"/>
    <property type="match status" value="1"/>
</dbReference>
<evidence type="ECO:0000256" key="10">
    <source>
        <dbReference type="ARBA" id="ARBA00023204"/>
    </source>
</evidence>
<dbReference type="PANTHER" id="PTHR21077:SF5">
    <property type="entry name" value="CROSSOVER JUNCTION ENDONUCLEASE MMS4"/>
    <property type="match status" value="1"/>
</dbReference>
<evidence type="ECO:0000256" key="4">
    <source>
        <dbReference type="ARBA" id="ARBA00022723"/>
    </source>
</evidence>
<keyword evidence="3" id="KW-0540">Nuclease</keyword>
<accession>A0ABP1NFB7</accession>
<dbReference type="InterPro" id="IPR033310">
    <property type="entry name" value="Mms4/EME1/EME2"/>
</dbReference>
<organism evidence="14 15">
    <name type="scientific">Xylocopa violacea</name>
    <name type="common">Violet carpenter bee</name>
    <name type="synonym">Apis violacea</name>
    <dbReference type="NCBI Taxonomy" id="135666"/>
    <lineage>
        <taxon>Eukaryota</taxon>
        <taxon>Metazoa</taxon>
        <taxon>Ecdysozoa</taxon>
        <taxon>Arthropoda</taxon>
        <taxon>Hexapoda</taxon>
        <taxon>Insecta</taxon>
        <taxon>Pterygota</taxon>
        <taxon>Neoptera</taxon>
        <taxon>Endopterygota</taxon>
        <taxon>Hymenoptera</taxon>
        <taxon>Apocrita</taxon>
        <taxon>Aculeata</taxon>
        <taxon>Apoidea</taxon>
        <taxon>Anthophila</taxon>
        <taxon>Apidae</taxon>
        <taxon>Xylocopa</taxon>
        <taxon>Xylocopa</taxon>
    </lineage>
</organism>
<evidence type="ECO:0000256" key="2">
    <source>
        <dbReference type="ARBA" id="ARBA00004123"/>
    </source>
</evidence>
<evidence type="ECO:0008006" key="16">
    <source>
        <dbReference type="Google" id="ProtNLM"/>
    </source>
</evidence>
<dbReference type="Gene3D" id="1.10.150.670">
    <property type="entry name" value="Crossover junction endonuclease EME1, DNA-binding domain"/>
    <property type="match status" value="1"/>
</dbReference>
<dbReference type="PANTHER" id="PTHR21077">
    <property type="entry name" value="EME1 PROTEIN"/>
    <property type="match status" value="1"/>
</dbReference>
<keyword evidence="15" id="KW-1185">Reference proteome</keyword>
<keyword evidence="4" id="KW-0479">Metal-binding</keyword>
<name>A0ABP1NFB7_XYLVO</name>
<dbReference type="Gene3D" id="3.40.50.10130">
    <property type="match status" value="1"/>
</dbReference>
<keyword evidence="8" id="KW-0460">Magnesium</keyword>
<protein>
    <recommendedName>
        <fullName evidence="16">Crossover junction endonuclease EME1</fullName>
    </recommendedName>
</protein>
<proteinExistence type="predicted"/>
<evidence type="ECO:0000256" key="8">
    <source>
        <dbReference type="ARBA" id="ARBA00022842"/>
    </source>
</evidence>
<dbReference type="CDD" id="cd20083">
    <property type="entry name" value="XPF_nuclease_EME"/>
    <property type="match status" value="1"/>
</dbReference>
<sequence>MTEIVVLSDSNDSILSVEPTDESKNVEKAKKKYSPGDSDSSDFEFPEVQFYHAIDEDNVFGLQNNKISSPVVNIDASSSGTSKYIVTNKNSKQRSVQKCLHSNTDASDSTTDVDEENGIIRRQKSGNRLKTKTQVTEERLKRQKQLIRERALKTIAAKKLKNLKPGECMKFIEVILDKGIESFTSITDIINTLIDASLQYSINKELISNSITWKRIIENGYLNEVNEICTTTNIEKVNQMLIIWNWDEAVTKVADNTFCTSILSIKSALDPDCRIILVIFGIDDYFTYRRHERNSNKSKRKNQTQKSGTKIDVEFKNFPEISRTQLEICLNEIQVIADCNSKIINNSEDLALMIYQCTKAIAETPYKLKKNTDLTNKFDWYVMGDNRNTVRVDKDGNGLKRLWQQQLCQFNLSSLEIAEAICCIYPSPMDLIEAYMNCTDDNGIHLLKNIPIRRAAGPLTAIRRVGPELSKRIYLMFTSKDGENVLC</sequence>